<protein>
    <submittedName>
        <fullName evidence="1">Uncharacterized protein</fullName>
    </submittedName>
</protein>
<organism evidence="1 2">
    <name type="scientific">Trifolium medium</name>
    <dbReference type="NCBI Taxonomy" id="97028"/>
    <lineage>
        <taxon>Eukaryota</taxon>
        <taxon>Viridiplantae</taxon>
        <taxon>Streptophyta</taxon>
        <taxon>Embryophyta</taxon>
        <taxon>Tracheophyta</taxon>
        <taxon>Spermatophyta</taxon>
        <taxon>Magnoliopsida</taxon>
        <taxon>eudicotyledons</taxon>
        <taxon>Gunneridae</taxon>
        <taxon>Pentapetalae</taxon>
        <taxon>rosids</taxon>
        <taxon>fabids</taxon>
        <taxon>Fabales</taxon>
        <taxon>Fabaceae</taxon>
        <taxon>Papilionoideae</taxon>
        <taxon>50 kb inversion clade</taxon>
        <taxon>NPAAA clade</taxon>
        <taxon>Hologalegina</taxon>
        <taxon>IRL clade</taxon>
        <taxon>Trifolieae</taxon>
        <taxon>Trifolium</taxon>
    </lineage>
</organism>
<accession>A0A392N1J0</accession>
<dbReference type="Proteomes" id="UP000265520">
    <property type="component" value="Unassembled WGS sequence"/>
</dbReference>
<evidence type="ECO:0000313" key="2">
    <source>
        <dbReference type="Proteomes" id="UP000265520"/>
    </source>
</evidence>
<dbReference type="AlphaFoldDB" id="A0A392N1J0"/>
<comment type="caution">
    <text evidence="1">The sequence shown here is derived from an EMBL/GenBank/DDBJ whole genome shotgun (WGS) entry which is preliminary data.</text>
</comment>
<name>A0A392N1J0_9FABA</name>
<sequence length="82" mass="9689">SWIHHCKDQGAMVKRFGAIWKKIGETRNGNRTSLKWFFVVESVQTWHEPVQMFPGTENVHLRAYEPVHAMREPVHKFQVAFL</sequence>
<keyword evidence="2" id="KW-1185">Reference proteome</keyword>
<dbReference type="EMBL" id="LXQA010025503">
    <property type="protein sequence ID" value="MCH93667.1"/>
    <property type="molecule type" value="Genomic_DNA"/>
</dbReference>
<proteinExistence type="predicted"/>
<feature type="non-terminal residue" evidence="1">
    <location>
        <position position="1"/>
    </location>
</feature>
<evidence type="ECO:0000313" key="1">
    <source>
        <dbReference type="EMBL" id="MCH93667.1"/>
    </source>
</evidence>
<reference evidence="1 2" key="1">
    <citation type="journal article" date="2018" name="Front. Plant Sci.">
        <title>Red Clover (Trifolium pratense) and Zigzag Clover (T. medium) - A Picture of Genomic Similarities and Differences.</title>
        <authorList>
            <person name="Dluhosova J."/>
            <person name="Istvanek J."/>
            <person name="Nedelnik J."/>
            <person name="Repkova J."/>
        </authorList>
    </citation>
    <scope>NUCLEOTIDE SEQUENCE [LARGE SCALE GENOMIC DNA]</scope>
    <source>
        <strain evidence="2">cv. 10/8</strain>
        <tissue evidence="1">Leaf</tissue>
    </source>
</reference>